<gene>
    <name evidence="4" type="ORF">BSTOLATCC_MIC52231</name>
</gene>
<comment type="caution">
    <text evidence="4">The sequence shown here is derived from an EMBL/GenBank/DDBJ whole genome shotgun (WGS) entry which is preliminary data.</text>
</comment>
<dbReference type="AlphaFoldDB" id="A0AAU9KA70"/>
<dbReference type="PANTHER" id="PTHR15241">
    <property type="entry name" value="TRANSFORMER-2-RELATED"/>
    <property type="match status" value="1"/>
</dbReference>
<dbReference type="SMART" id="SM00360">
    <property type="entry name" value="RRM"/>
    <property type="match status" value="2"/>
</dbReference>
<feature type="compositionally biased region" description="Basic residues" evidence="2">
    <location>
        <begin position="284"/>
        <end position="295"/>
    </location>
</feature>
<reference evidence="4" key="1">
    <citation type="submission" date="2021-09" db="EMBL/GenBank/DDBJ databases">
        <authorList>
            <consortium name="AG Swart"/>
            <person name="Singh M."/>
            <person name="Singh A."/>
            <person name="Seah K."/>
            <person name="Emmerich C."/>
        </authorList>
    </citation>
    <scope>NUCLEOTIDE SEQUENCE</scope>
    <source>
        <strain evidence="4">ATCC30299</strain>
    </source>
</reference>
<dbReference type="EMBL" id="CAJZBQ010000052">
    <property type="protein sequence ID" value="CAG9330819.1"/>
    <property type="molecule type" value="Genomic_DNA"/>
</dbReference>
<evidence type="ECO:0000256" key="1">
    <source>
        <dbReference type="PROSITE-ProRule" id="PRU00176"/>
    </source>
</evidence>
<evidence type="ECO:0000313" key="4">
    <source>
        <dbReference type="EMBL" id="CAG9330819.1"/>
    </source>
</evidence>
<feature type="compositionally biased region" description="Basic and acidic residues" evidence="2">
    <location>
        <begin position="207"/>
        <end position="217"/>
    </location>
</feature>
<organism evidence="4 5">
    <name type="scientific">Blepharisma stoltei</name>
    <dbReference type="NCBI Taxonomy" id="1481888"/>
    <lineage>
        <taxon>Eukaryota</taxon>
        <taxon>Sar</taxon>
        <taxon>Alveolata</taxon>
        <taxon>Ciliophora</taxon>
        <taxon>Postciliodesmatophora</taxon>
        <taxon>Heterotrichea</taxon>
        <taxon>Heterotrichida</taxon>
        <taxon>Blepharismidae</taxon>
        <taxon>Blepharisma</taxon>
    </lineage>
</organism>
<feature type="compositionally biased region" description="Polar residues" evidence="2">
    <location>
        <begin position="233"/>
        <end position="242"/>
    </location>
</feature>
<sequence>MIASHEIQKKQGLSKLSHTETDGDLTISNQDESIQHSVVLVENALSATRKEIKKLFSQFGEVDKVWVKSNSSENIKDTSSGAYCVLYKNKEEASLSSSLNGQDFKGNILSVSIVNKPETELKSSIFINNLPYNITEEELRSKFKDFGQIREIKIPRGKDAQKGKGFAHVVYSNKKEAKKALSMNNYMLSGRRLNVTRIKDKETLQKEKKSLQTKEPAHQSSNPFLNPKKLTKQSDYTDQSFDSAEIKLPQKRERKIEKKQNKKNGKDMTKFQLKREQRGDWNKKRIKTKNKVKNN</sequence>
<feature type="compositionally biased region" description="Basic and acidic residues" evidence="2">
    <location>
        <begin position="244"/>
        <end position="283"/>
    </location>
</feature>
<protein>
    <recommendedName>
        <fullName evidence="3">RRM domain-containing protein</fullName>
    </recommendedName>
</protein>
<dbReference type="PANTHER" id="PTHR15241:SF304">
    <property type="entry name" value="RRM DOMAIN-CONTAINING PROTEIN"/>
    <property type="match status" value="1"/>
</dbReference>
<feature type="domain" description="RRM" evidence="3">
    <location>
        <begin position="37"/>
        <end position="116"/>
    </location>
</feature>
<dbReference type="InterPro" id="IPR000504">
    <property type="entry name" value="RRM_dom"/>
</dbReference>
<evidence type="ECO:0000313" key="5">
    <source>
        <dbReference type="Proteomes" id="UP001162131"/>
    </source>
</evidence>
<proteinExistence type="predicted"/>
<dbReference type="InterPro" id="IPR012677">
    <property type="entry name" value="Nucleotide-bd_a/b_plait_sf"/>
</dbReference>
<dbReference type="PROSITE" id="PS50102">
    <property type="entry name" value="RRM"/>
    <property type="match status" value="2"/>
</dbReference>
<keyword evidence="5" id="KW-1185">Reference proteome</keyword>
<dbReference type="Gene3D" id="3.30.70.330">
    <property type="match status" value="2"/>
</dbReference>
<dbReference type="InterPro" id="IPR035979">
    <property type="entry name" value="RBD_domain_sf"/>
</dbReference>
<dbReference type="CDD" id="cd00590">
    <property type="entry name" value="RRM_SF"/>
    <property type="match status" value="2"/>
</dbReference>
<feature type="region of interest" description="Disordered" evidence="2">
    <location>
        <begin position="207"/>
        <end position="295"/>
    </location>
</feature>
<keyword evidence="1" id="KW-0694">RNA-binding</keyword>
<feature type="domain" description="RRM" evidence="3">
    <location>
        <begin position="123"/>
        <end position="200"/>
    </location>
</feature>
<dbReference type="Pfam" id="PF00076">
    <property type="entry name" value="RRM_1"/>
    <property type="match status" value="2"/>
</dbReference>
<accession>A0AAU9KA70</accession>
<dbReference type="Proteomes" id="UP001162131">
    <property type="component" value="Unassembled WGS sequence"/>
</dbReference>
<dbReference type="GO" id="GO:0003723">
    <property type="term" value="F:RNA binding"/>
    <property type="evidence" value="ECO:0007669"/>
    <property type="project" value="UniProtKB-UniRule"/>
</dbReference>
<dbReference type="SUPFAM" id="SSF54928">
    <property type="entry name" value="RNA-binding domain, RBD"/>
    <property type="match status" value="2"/>
</dbReference>
<evidence type="ECO:0000256" key="2">
    <source>
        <dbReference type="SAM" id="MobiDB-lite"/>
    </source>
</evidence>
<evidence type="ECO:0000259" key="3">
    <source>
        <dbReference type="PROSITE" id="PS50102"/>
    </source>
</evidence>
<name>A0AAU9KA70_9CILI</name>